<dbReference type="EMBL" id="LR700646">
    <property type="protein sequence ID" value="VVM15454.1"/>
    <property type="molecule type" value="Genomic_DNA"/>
</dbReference>
<protein>
    <recommendedName>
        <fullName evidence="1">HTH cro/C1-type domain-containing protein</fullName>
    </recommendedName>
</protein>
<sequence>MLPNPKHKSFPEALRNARKAAGMTQAELSIAADISNVMAGRYERGMHSPEMSTWAKLNKALFAEVNESELEAIIQDDFTEIALGEASVEEIIEELKKRGFAKVTLASE</sequence>
<dbReference type="GO" id="GO:0003677">
    <property type="term" value="F:DNA binding"/>
    <property type="evidence" value="ECO:0007669"/>
    <property type="project" value="InterPro"/>
</dbReference>
<dbReference type="AlphaFoldDB" id="A0A5E6MVZ0"/>
<reference evidence="2" key="1">
    <citation type="submission" date="2019-09" db="EMBL/GenBank/DDBJ databases">
        <authorList>
            <person name="Chandra G."/>
            <person name="Truman W A."/>
        </authorList>
    </citation>
    <scope>NUCLEOTIDE SEQUENCE</scope>
    <source>
        <strain evidence="2">PS683</strain>
    </source>
</reference>
<evidence type="ECO:0000313" key="2">
    <source>
        <dbReference type="EMBL" id="VVM15454.1"/>
    </source>
</evidence>
<dbReference type="InterPro" id="IPR001387">
    <property type="entry name" value="Cro/C1-type_HTH"/>
</dbReference>
<dbReference type="CDD" id="cd00093">
    <property type="entry name" value="HTH_XRE"/>
    <property type="match status" value="1"/>
</dbReference>
<dbReference type="PROSITE" id="PS50943">
    <property type="entry name" value="HTH_CROC1"/>
    <property type="match status" value="1"/>
</dbReference>
<accession>A0A5E6MVZ0</accession>
<evidence type="ECO:0000259" key="1">
    <source>
        <dbReference type="PROSITE" id="PS50943"/>
    </source>
</evidence>
<name>A0A5E6MVZ0_PSEFL</name>
<feature type="domain" description="HTH cro/C1-type" evidence="1">
    <location>
        <begin position="14"/>
        <end position="68"/>
    </location>
</feature>
<dbReference type="Pfam" id="PF01381">
    <property type="entry name" value="HTH_3"/>
    <property type="match status" value="1"/>
</dbReference>
<dbReference type="SUPFAM" id="SSF47413">
    <property type="entry name" value="lambda repressor-like DNA-binding domains"/>
    <property type="match status" value="1"/>
</dbReference>
<dbReference type="Gene3D" id="1.10.260.40">
    <property type="entry name" value="lambda repressor-like DNA-binding domains"/>
    <property type="match status" value="1"/>
</dbReference>
<dbReference type="SMART" id="SM00530">
    <property type="entry name" value="HTH_XRE"/>
    <property type="match status" value="1"/>
</dbReference>
<dbReference type="InterPro" id="IPR010982">
    <property type="entry name" value="Lambda_DNA-bd_dom_sf"/>
</dbReference>
<organism evidence="2">
    <name type="scientific">Pseudomonas fluorescens</name>
    <dbReference type="NCBI Taxonomy" id="294"/>
    <lineage>
        <taxon>Bacteria</taxon>
        <taxon>Pseudomonadati</taxon>
        <taxon>Pseudomonadota</taxon>
        <taxon>Gammaproteobacteria</taxon>
        <taxon>Pseudomonadales</taxon>
        <taxon>Pseudomonadaceae</taxon>
        <taxon>Pseudomonas</taxon>
    </lineage>
</organism>
<proteinExistence type="predicted"/>
<gene>
    <name evidence="2" type="ORF">PS683_03770</name>
</gene>